<keyword evidence="4 10" id="KW-1133">Transmembrane helix</keyword>
<dbReference type="AlphaFoldDB" id="A0A9D2TLU2"/>
<keyword evidence="2 10" id="KW-1003">Cell membrane</keyword>
<evidence type="ECO:0000256" key="1">
    <source>
        <dbReference type="ARBA" id="ARBA00004651"/>
    </source>
</evidence>
<dbReference type="GO" id="GO:0005886">
    <property type="term" value="C:plasma membrane"/>
    <property type="evidence" value="ECO:0007669"/>
    <property type="project" value="UniProtKB-SubCell"/>
</dbReference>
<feature type="transmembrane region" description="Helical" evidence="10">
    <location>
        <begin position="64"/>
        <end position="85"/>
    </location>
</feature>
<feature type="binding site" evidence="10">
    <location>
        <position position="72"/>
    </location>
    <ligand>
        <name>Na(+)</name>
        <dbReference type="ChEBI" id="CHEBI:29101"/>
        <note>structural</note>
    </ligand>
</feature>
<keyword evidence="5 10" id="KW-0472">Membrane</keyword>
<evidence type="ECO:0000256" key="3">
    <source>
        <dbReference type="ARBA" id="ARBA00022692"/>
    </source>
</evidence>
<dbReference type="GO" id="GO:0140114">
    <property type="term" value="P:cellular detoxification of fluoride"/>
    <property type="evidence" value="ECO:0007669"/>
    <property type="project" value="UniProtKB-UniRule"/>
</dbReference>
<dbReference type="PANTHER" id="PTHR28259:SF1">
    <property type="entry name" value="FLUORIDE EXPORT PROTEIN 1-RELATED"/>
    <property type="match status" value="1"/>
</dbReference>
<feature type="transmembrane region" description="Helical" evidence="10">
    <location>
        <begin position="31"/>
        <end position="52"/>
    </location>
</feature>
<name>A0A9D2TLU2_9FIRM</name>
<evidence type="ECO:0000256" key="10">
    <source>
        <dbReference type="HAMAP-Rule" id="MF_00454"/>
    </source>
</evidence>
<comment type="catalytic activity">
    <reaction evidence="8">
        <text>fluoride(in) = fluoride(out)</text>
        <dbReference type="Rhea" id="RHEA:76159"/>
        <dbReference type="ChEBI" id="CHEBI:17051"/>
    </reaction>
    <physiologicalReaction direction="left-to-right" evidence="8">
        <dbReference type="Rhea" id="RHEA:76160"/>
    </physiologicalReaction>
</comment>
<keyword evidence="10" id="KW-0479">Metal-binding</keyword>
<comment type="subcellular location">
    <subcellularLocation>
        <location evidence="1 10">Cell membrane</location>
        <topology evidence="1 10">Multi-pass membrane protein</topology>
    </subcellularLocation>
</comment>
<evidence type="ECO:0000313" key="11">
    <source>
        <dbReference type="EMBL" id="HJC75070.1"/>
    </source>
</evidence>
<dbReference type="GO" id="GO:0046872">
    <property type="term" value="F:metal ion binding"/>
    <property type="evidence" value="ECO:0007669"/>
    <property type="project" value="UniProtKB-KW"/>
</dbReference>
<evidence type="ECO:0000256" key="9">
    <source>
        <dbReference type="ARBA" id="ARBA00049940"/>
    </source>
</evidence>
<evidence type="ECO:0000256" key="5">
    <source>
        <dbReference type="ARBA" id="ARBA00023136"/>
    </source>
</evidence>
<comment type="similarity">
    <text evidence="7 10">Belongs to the fluoride channel Fluc/FEX (TC 1.A.43) family.</text>
</comment>
<dbReference type="EMBL" id="DWVY01000047">
    <property type="protein sequence ID" value="HJC75070.1"/>
    <property type="molecule type" value="Genomic_DNA"/>
</dbReference>
<gene>
    <name evidence="10 11" type="primary">crcB</name>
    <name evidence="10" type="synonym">fluC</name>
    <name evidence="11" type="ORF">H9697_09030</name>
</gene>
<dbReference type="HAMAP" id="MF_00454">
    <property type="entry name" value="FluC"/>
    <property type="match status" value="1"/>
</dbReference>
<keyword evidence="10" id="KW-0813">Transport</keyword>
<comment type="function">
    <text evidence="9 10">Fluoride-specific ion channel. Important for reducing fluoride concentration in the cell, thus reducing its toxicity.</text>
</comment>
<organism evidence="11 12">
    <name type="scientific">Candidatus Mediterraneibacter faecavium</name>
    <dbReference type="NCBI Taxonomy" id="2838668"/>
    <lineage>
        <taxon>Bacteria</taxon>
        <taxon>Bacillati</taxon>
        <taxon>Bacillota</taxon>
        <taxon>Clostridia</taxon>
        <taxon>Lachnospirales</taxon>
        <taxon>Lachnospiraceae</taxon>
        <taxon>Mediterraneibacter</taxon>
    </lineage>
</organism>
<feature type="transmembrane region" description="Helical" evidence="10">
    <location>
        <begin position="97"/>
        <end position="118"/>
    </location>
</feature>
<accession>A0A9D2TLU2</accession>
<keyword evidence="3 10" id="KW-0812">Transmembrane</keyword>
<dbReference type="Pfam" id="PF02537">
    <property type="entry name" value="CRCB"/>
    <property type="match status" value="1"/>
</dbReference>
<evidence type="ECO:0000256" key="6">
    <source>
        <dbReference type="ARBA" id="ARBA00023303"/>
    </source>
</evidence>
<protein>
    <recommendedName>
        <fullName evidence="10">Fluoride-specific ion channel FluC</fullName>
    </recommendedName>
</protein>
<dbReference type="Proteomes" id="UP000823902">
    <property type="component" value="Unassembled WGS sequence"/>
</dbReference>
<sequence length="122" mass="12499">MMTGFVCVGIGGAVGAMLRYAISLIPYKGGFPVLTLITNILGALAIGIIAGAAARKGLPDNTVLFLKTGVCGGFTTFSTFSLEAYNLLEQGNARISVLYIALSVIGCLAGVAAGMYAAERFV</sequence>
<evidence type="ECO:0000313" key="12">
    <source>
        <dbReference type="Proteomes" id="UP000823902"/>
    </source>
</evidence>
<comment type="caution">
    <text evidence="11">The sequence shown here is derived from an EMBL/GenBank/DDBJ whole genome shotgun (WGS) entry which is preliminary data.</text>
</comment>
<evidence type="ECO:0000256" key="7">
    <source>
        <dbReference type="ARBA" id="ARBA00035120"/>
    </source>
</evidence>
<dbReference type="InterPro" id="IPR003691">
    <property type="entry name" value="FluC"/>
</dbReference>
<dbReference type="NCBIfam" id="TIGR00494">
    <property type="entry name" value="crcB"/>
    <property type="match status" value="1"/>
</dbReference>
<reference evidence="11" key="2">
    <citation type="submission" date="2021-04" db="EMBL/GenBank/DDBJ databases">
        <authorList>
            <person name="Gilroy R."/>
        </authorList>
    </citation>
    <scope>NUCLEOTIDE SEQUENCE</scope>
    <source>
        <strain evidence="11">CHK196-7946</strain>
    </source>
</reference>
<proteinExistence type="inferred from homology"/>
<evidence type="ECO:0000256" key="4">
    <source>
        <dbReference type="ARBA" id="ARBA00022989"/>
    </source>
</evidence>
<evidence type="ECO:0000256" key="2">
    <source>
        <dbReference type="ARBA" id="ARBA00022475"/>
    </source>
</evidence>
<keyword evidence="6 10" id="KW-0407">Ion channel</keyword>
<keyword evidence="10" id="KW-0915">Sodium</keyword>
<evidence type="ECO:0000256" key="8">
    <source>
        <dbReference type="ARBA" id="ARBA00035585"/>
    </source>
</evidence>
<reference evidence="11" key="1">
    <citation type="journal article" date="2021" name="PeerJ">
        <title>Extensive microbial diversity within the chicken gut microbiome revealed by metagenomics and culture.</title>
        <authorList>
            <person name="Gilroy R."/>
            <person name="Ravi A."/>
            <person name="Getino M."/>
            <person name="Pursley I."/>
            <person name="Horton D.L."/>
            <person name="Alikhan N.F."/>
            <person name="Baker D."/>
            <person name="Gharbi K."/>
            <person name="Hall N."/>
            <person name="Watson M."/>
            <person name="Adriaenssens E.M."/>
            <person name="Foster-Nyarko E."/>
            <person name="Jarju S."/>
            <person name="Secka A."/>
            <person name="Antonio M."/>
            <person name="Oren A."/>
            <person name="Chaudhuri R.R."/>
            <person name="La Ragione R."/>
            <person name="Hildebrand F."/>
            <person name="Pallen M.J."/>
        </authorList>
    </citation>
    <scope>NUCLEOTIDE SEQUENCE</scope>
    <source>
        <strain evidence="11">CHK196-7946</strain>
    </source>
</reference>
<keyword evidence="10" id="KW-0406">Ion transport</keyword>
<dbReference type="PANTHER" id="PTHR28259">
    <property type="entry name" value="FLUORIDE EXPORT PROTEIN 1-RELATED"/>
    <property type="match status" value="1"/>
</dbReference>
<feature type="binding site" evidence="10">
    <location>
        <position position="75"/>
    </location>
    <ligand>
        <name>Na(+)</name>
        <dbReference type="ChEBI" id="CHEBI:29101"/>
        <note>structural</note>
    </ligand>
</feature>
<comment type="activity regulation">
    <text evidence="10">Na(+) is not transported, but it plays an essential structural role and its presence is essential for fluoride channel function.</text>
</comment>
<dbReference type="GO" id="GO:0062054">
    <property type="term" value="F:fluoride channel activity"/>
    <property type="evidence" value="ECO:0007669"/>
    <property type="project" value="UniProtKB-UniRule"/>
</dbReference>